<reference evidence="12 13" key="1">
    <citation type="submission" date="2021-03" db="EMBL/GenBank/DDBJ databases">
        <title>Genomic Encyclopedia of Type Strains, Phase III (KMG-III): the genomes of soil and plant-associated and newly described type strains.</title>
        <authorList>
            <person name="Whitman W."/>
        </authorList>
    </citation>
    <scope>NUCLEOTIDE SEQUENCE [LARGE SCALE GENOMIC DNA]</scope>
    <source>
        <strain evidence="12 13">IMMIB AFH-6</strain>
    </source>
</reference>
<feature type="coiled-coil region" evidence="10">
    <location>
        <begin position="58"/>
        <end position="90"/>
    </location>
</feature>
<dbReference type="EC" id="2.7.13.3" evidence="3"/>
<dbReference type="InterPro" id="IPR036097">
    <property type="entry name" value="HisK_dim/P_sf"/>
</dbReference>
<keyword evidence="7 12" id="KW-0418">Kinase</keyword>
<evidence type="ECO:0000259" key="11">
    <source>
        <dbReference type="PROSITE" id="PS50109"/>
    </source>
</evidence>
<dbReference type="PANTHER" id="PTHR43047:SF9">
    <property type="entry name" value="HISTIDINE KINASE"/>
    <property type="match status" value="1"/>
</dbReference>
<feature type="coiled-coil region" evidence="10">
    <location>
        <begin position="218"/>
        <end position="252"/>
    </location>
</feature>
<dbReference type="PRINTS" id="PR00344">
    <property type="entry name" value="BCTRLSENSOR"/>
</dbReference>
<dbReference type="Pfam" id="PF00512">
    <property type="entry name" value="HisKA"/>
    <property type="match status" value="1"/>
</dbReference>
<accession>A0ABS4SXR2</accession>
<dbReference type="EMBL" id="JAGINP010000034">
    <property type="protein sequence ID" value="MBP2296752.1"/>
    <property type="molecule type" value="Genomic_DNA"/>
</dbReference>
<sequence length="487" mass="54227">MVPIGNTTARWMTIRFRLALGVIALCTVLGFLSTERVINQHADMLEVINISGRQRMLSQRTALLVEQLQNARSEAERRDLTGRLADATEMFEAAHRRLTKVNPSSALGVAVRGLYFDGPEPLNDMVLRQIAALRAVIVAGPGGVSRDMPEAVTIVSQALGPLLTRLEDMVARYQSAGEQGFATLHRLGLVALFLTLLTLAAEAVVIFRPMVRHVQRQFSDITRMTEALEEANETLEEQVRTRTAELHAAKEAAEQAHLAKSRFLAHAGHDLKQPLQAINMFTSMLERQVQTPRGQVLVRDLRAAQRSMHDLLNAILEISKLESGVVEPKPTDVPLAVLFDQMESEFEGLAEDKGLRLRVIPTRLVVRSDPFLLERILRNLLANAVRYTEQGGVLMGCRRRGSQLWIEVYDTGRGIAEADRQRIFEEFVQLDRPDRDRSEGIGLGLAIVERLARLLDHRLDVRSVEGRGSVFSVAVPLVVRSDQTVAA</sequence>
<evidence type="ECO:0000256" key="5">
    <source>
        <dbReference type="ARBA" id="ARBA00022679"/>
    </source>
</evidence>
<evidence type="ECO:0000313" key="12">
    <source>
        <dbReference type="EMBL" id="MBP2296752.1"/>
    </source>
</evidence>
<evidence type="ECO:0000256" key="6">
    <source>
        <dbReference type="ARBA" id="ARBA00022692"/>
    </source>
</evidence>
<dbReference type="RefSeq" id="WP_209772273.1">
    <property type="nucleotide sequence ID" value="NZ_JAGINP010000034.1"/>
</dbReference>
<keyword evidence="8" id="KW-1133">Transmembrane helix</keyword>
<dbReference type="SUPFAM" id="SSF55874">
    <property type="entry name" value="ATPase domain of HSP90 chaperone/DNA topoisomerase II/histidine kinase"/>
    <property type="match status" value="1"/>
</dbReference>
<dbReference type="Gene3D" id="3.30.565.10">
    <property type="entry name" value="Histidine kinase-like ATPase, C-terminal domain"/>
    <property type="match status" value="1"/>
</dbReference>
<dbReference type="PROSITE" id="PS50109">
    <property type="entry name" value="HIS_KIN"/>
    <property type="match status" value="1"/>
</dbReference>
<name>A0ABS4SXR2_9PROT</name>
<keyword evidence="4" id="KW-0597">Phosphoprotein</keyword>
<dbReference type="CDD" id="cd00082">
    <property type="entry name" value="HisKA"/>
    <property type="match status" value="1"/>
</dbReference>
<dbReference type="GO" id="GO:0016301">
    <property type="term" value="F:kinase activity"/>
    <property type="evidence" value="ECO:0007669"/>
    <property type="project" value="UniProtKB-KW"/>
</dbReference>
<feature type="domain" description="Histidine kinase" evidence="11">
    <location>
        <begin position="266"/>
        <end position="479"/>
    </location>
</feature>
<dbReference type="InterPro" id="IPR005467">
    <property type="entry name" value="His_kinase_dom"/>
</dbReference>
<dbReference type="SMART" id="SM00388">
    <property type="entry name" value="HisKA"/>
    <property type="match status" value="1"/>
</dbReference>
<dbReference type="InterPro" id="IPR003661">
    <property type="entry name" value="HisK_dim/P_dom"/>
</dbReference>
<dbReference type="SMART" id="SM00387">
    <property type="entry name" value="HATPase_c"/>
    <property type="match status" value="1"/>
</dbReference>
<comment type="caution">
    <text evidence="12">The sequence shown here is derived from an EMBL/GenBank/DDBJ whole genome shotgun (WGS) entry which is preliminary data.</text>
</comment>
<evidence type="ECO:0000256" key="9">
    <source>
        <dbReference type="ARBA" id="ARBA00023136"/>
    </source>
</evidence>
<dbReference type="InterPro" id="IPR003594">
    <property type="entry name" value="HATPase_dom"/>
</dbReference>
<keyword evidence="6" id="KW-0812">Transmembrane</keyword>
<evidence type="ECO:0000256" key="2">
    <source>
        <dbReference type="ARBA" id="ARBA00004141"/>
    </source>
</evidence>
<evidence type="ECO:0000256" key="4">
    <source>
        <dbReference type="ARBA" id="ARBA00022553"/>
    </source>
</evidence>
<comment type="subcellular location">
    <subcellularLocation>
        <location evidence="2">Membrane</location>
        <topology evidence="2">Multi-pass membrane protein</topology>
    </subcellularLocation>
</comment>
<dbReference type="SUPFAM" id="SSF47384">
    <property type="entry name" value="Homodimeric domain of signal transducing histidine kinase"/>
    <property type="match status" value="1"/>
</dbReference>
<dbReference type="Pfam" id="PF02518">
    <property type="entry name" value="HATPase_c"/>
    <property type="match status" value="1"/>
</dbReference>
<keyword evidence="9" id="KW-0472">Membrane</keyword>
<evidence type="ECO:0000256" key="7">
    <source>
        <dbReference type="ARBA" id="ARBA00022777"/>
    </source>
</evidence>
<dbReference type="PANTHER" id="PTHR43047">
    <property type="entry name" value="TWO-COMPONENT HISTIDINE PROTEIN KINASE"/>
    <property type="match status" value="1"/>
</dbReference>
<dbReference type="Gene3D" id="1.10.287.130">
    <property type="match status" value="1"/>
</dbReference>
<comment type="catalytic activity">
    <reaction evidence="1">
        <text>ATP + protein L-histidine = ADP + protein N-phospho-L-histidine.</text>
        <dbReference type="EC" id="2.7.13.3"/>
    </reaction>
</comment>
<keyword evidence="13" id="KW-1185">Reference proteome</keyword>
<evidence type="ECO:0000313" key="13">
    <source>
        <dbReference type="Proteomes" id="UP000781958"/>
    </source>
</evidence>
<gene>
    <name evidence="12" type="ORF">J2851_006570</name>
</gene>
<keyword evidence="5" id="KW-0808">Transferase</keyword>
<dbReference type="Proteomes" id="UP000781958">
    <property type="component" value="Unassembled WGS sequence"/>
</dbReference>
<dbReference type="InterPro" id="IPR029095">
    <property type="entry name" value="NarX-like_N"/>
</dbReference>
<evidence type="ECO:0000256" key="1">
    <source>
        <dbReference type="ARBA" id="ARBA00000085"/>
    </source>
</evidence>
<evidence type="ECO:0000256" key="10">
    <source>
        <dbReference type="SAM" id="Coils"/>
    </source>
</evidence>
<protein>
    <recommendedName>
        <fullName evidence="3">histidine kinase</fullName>
        <ecNumber evidence="3">2.7.13.3</ecNumber>
    </recommendedName>
</protein>
<dbReference type="InterPro" id="IPR036890">
    <property type="entry name" value="HATPase_C_sf"/>
</dbReference>
<keyword evidence="10" id="KW-0175">Coiled coil</keyword>
<evidence type="ECO:0000256" key="8">
    <source>
        <dbReference type="ARBA" id="ARBA00022989"/>
    </source>
</evidence>
<organism evidence="12 13">
    <name type="scientific">Azospirillum rugosum</name>
    <dbReference type="NCBI Taxonomy" id="416170"/>
    <lineage>
        <taxon>Bacteria</taxon>
        <taxon>Pseudomonadati</taxon>
        <taxon>Pseudomonadota</taxon>
        <taxon>Alphaproteobacteria</taxon>
        <taxon>Rhodospirillales</taxon>
        <taxon>Azospirillaceae</taxon>
        <taxon>Azospirillum</taxon>
    </lineage>
</organism>
<evidence type="ECO:0000256" key="3">
    <source>
        <dbReference type="ARBA" id="ARBA00012438"/>
    </source>
</evidence>
<dbReference type="InterPro" id="IPR004358">
    <property type="entry name" value="Sig_transdc_His_kin-like_C"/>
</dbReference>
<proteinExistence type="predicted"/>
<dbReference type="Pfam" id="PF13675">
    <property type="entry name" value="PilJ"/>
    <property type="match status" value="1"/>
</dbReference>